<sequence>MHLQNTLRAVSRTFAVSIERLPPVLRKAVTISYLLLRVSDCLEDNEDLAAEHKAELLRLWTKILAGEKPVGALTSQITHLDASDPEVYVAQNADELQAALHQLPLETQEIINRHVIDSSLGMARWQEHGPVVNTEEEMDDYMHQVAGRVGYLLTDLFGAYSPALLKRDHLLRPLARHFGLALQTVNIIRGLRKDYERGWVFVPRTFYEPLGLTRDSLFAQENIDLALQVINALADKADEHLEHGLEYITAIPQVHHGIRLACMWPLFFAKKTVALSRDNIHVILNGAKITRSDVLSIVRQTTIMGWSNQWLRNYYQQLQVVQPVSIEYYP</sequence>
<dbReference type="Pfam" id="PF00494">
    <property type="entry name" value="SQS_PSY"/>
    <property type="match status" value="1"/>
</dbReference>
<dbReference type="InterPro" id="IPR002060">
    <property type="entry name" value="Squ/phyt_synthse"/>
</dbReference>
<dbReference type="GO" id="GO:0045338">
    <property type="term" value="P:farnesyl diphosphate metabolic process"/>
    <property type="evidence" value="ECO:0007669"/>
    <property type="project" value="InterPro"/>
</dbReference>
<dbReference type="InterPro" id="IPR044844">
    <property type="entry name" value="Trans_IPPS_euk-type"/>
</dbReference>
<evidence type="ECO:0000313" key="2">
    <source>
        <dbReference type="Proteomes" id="UP000614469"/>
    </source>
</evidence>
<dbReference type="Proteomes" id="UP000614469">
    <property type="component" value="Unassembled WGS sequence"/>
</dbReference>
<proteinExistence type="predicted"/>
<dbReference type="AlphaFoldDB" id="A0A8J6TJX1"/>
<protein>
    <submittedName>
        <fullName evidence="1">Squalene/phytoene synthase family protein</fullName>
    </submittedName>
</protein>
<accession>A0A8J6TJX1</accession>
<evidence type="ECO:0000313" key="1">
    <source>
        <dbReference type="EMBL" id="MBC8336314.1"/>
    </source>
</evidence>
<organism evidence="1 2">
    <name type="scientific">Candidatus Desulfolinea nitratireducens</name>
    <dbReference type="NCBI Taxonomy" id="2841698"/>
    <lineage>
        <taxon>Bacteria</taxon>
        <taxon>Bacillati</taxon>
        <taxon>Chloroflexota</taxon>
        <taxon>Anaerolineae</taxon>
        <taxon>Anaerolineales</taxon>
        <taxon>Anaerolineales incertae sedis</taxon>
        <taxon>Candidatus Desulfolinea</taxon>
    </lineage>
</organism>
<gene>
    <name evidence="1" type="ORF">H8E29_13690</name>
</gene>
<dbReference type="InterPro" id="IPR008949">
    <property type="entry name" value="Isoprenoid_synthase_dom_sf"/>
</dbReference>
<comment type="caution">
    <text evidence="1">The sequence shown here is derived from an EMBL/GenBank/DDBJ whole genome shotgun (WGS) entry which is preliminary data.</text>
</comment>
<dbReference type="PANTHER" id="PTHR11626">
    <property type="entry name" value="FARNESYL-DIPHOSPHATE FARNESYLTRANSFERASE"/>
    <property type="match status" value="1"/>
</dbReference>
<dbReference type="EMBL" id="JACNJN010000153">
    <property type="protein sequence ID" value="MBC8336314.1"/>
    <property type="molecule type" value="Genomic_DNA"/>
</dbReference>
<dbReference type="GO" id="GO:0051996">
    <property type="term" value="F:squalene synthase [NAD(P)H] activity"/>
    <property type="evidence" value="ECO:0007669"/>
    <property type="project" value="InterPro"/>
</dbReference>
<reference evidence="1 2" key="1">
    <citation type="submission" date="2020-08" db="EMBL/GenBank/DDBJ databases">
        <title>Bridging the membrane lipid divide: bacteria of the FCB group superphylum have the potential to synthesize archaeal ether lipids.</title>
        <authorList>
            <person name="Villanueva L."/>
            <person name="Von Meijenfeldt F.A.B."/>
            <person name="Westbye A.B."/>
            <person name="Yadav S."/>
            <person name="Hopmans E.C."/>
            <person name="Dutilh B.E."/>
            <person name="Sinninghe Damste J.S."/>
        </authorList>
    </citation>
    <scope>NUCLEOTIDE SEQUENCE [LARGE SCALE GENOMIC DNA]</scope>
    <source>
        <strain evidence="1">NIOZ-UU36</strain>
    </source>
</reference>
<dbReference type="PANTHER" id="PTHR11626:SF2">
    <property type="entry name" value="SQUALENE SYNTHASE"/>
    <property type="match status" value="1"/>
</dbReference>
<name>A0A8J6TJX1_9CHLR</name>
<dbReference type="SUPFAM" id="SSF48576">
    <property type="entry name" value="Terpenoid synthases"/>
    <property type="match status" value="1"/>
</dbReference>
<dbReference type="Gene3D" id="1.10.600.10">
    <property type="entry name" value="Farnesyl Diphosphate Synthase"/>
    <property type="match status" value="1"/>
</dbReference>